<gene>
    <name evidence="1" type="ORF">AVEN_200807_1</name>
</gene>
<proteinExistence type="predicted"/>
<reference evidence="1 2" key="1">
    <citation type="journal article" date="2019" name="Sci. Rep.">
        <title>Orb-weaving spider Araneus ventricosus genome elucidates the spidroin gene catalogue.</title>
        <authorList>
            <person name="Kono N."/>
            <person name="Nakamura H."/>
            <person name="Ohtoshi R."/>
            <person name="Moran D.A.P."/>
            <person name="Shinohara A."/>
            <person name="Yoshida Y."/>
            <person name="Fujiwara M."/>
            <person name="Mori M."/>
            <person name="Tomita M."/>
            <person name="Arakawa K."/>
        </authorList>
    </citation>
    <scope>NUCLEOTIDE SEQUENCE [LARGE SCALE GENOMIC DNA]</scope>
</reference>
<sequence length="170" mass="18980">MMLLLDNKSAGVVSPKLSRILLEKGVVSPPTAWIKKFEPIVTQDPMTIRKYLDEKAALLISCLQKFIDLMRRSVDERCLQVFSRKGKNCTPMSHLCTPHQSQSLCQSYGCPICVQPARCLPSKSQWSLSRLLEGRHDHLLPQLGLMSVVHRYGLGGVLLLRKVPQGIGSS</sequence>
<keyword evidence="2" id="KW-1185">Reference proteome</keyword>
<protein>
    <submittedName>
        <fullName evidence="1">Uncharacterized protein</fullName>
    </submittedName>
</protein>
<comment type="caution">
    <text evidence="1">The sequence shown here is derived from an EMBL/GenBank/DDBJ whole genome shotgun (WGS) entry which is preliminary data.</text>
</comment>
<name>A0A4Y2CFC8_ARAVE</name>
<dbReference type="AlphaFoldDB" id="A0A4Y2CFC8"/>
<accession>A0A4Y2CFC8</accession>
<organism evidence="1 2">
    <name type="scientific">Araneus ventricosus</name>
    <name type="common">Orbweaver spider</name>
    <name type="synonym">Epeira ventricosa</name>
    <dbReference type="NCBI Taxonomy" id="182803"/>
    <lineage>
        <taxon>Eukaryota</taxon>
        <taxon>Metazoa</taxon>
        <taxon>Ecdysozoa</taxon>
        <taxon>Arthropoda</taxon>
        <taxon>Chelicerata</taxon>
        <taxon>Arachnida</taxon>
        <taxon>Araneae</taxon>
        <taxon>Araneomorphae</taxon>
        <taxon>Entelegynae</taxon>
        <taxon>Araneoidea</taxon>
        <taxon>Araneidae</taxon>
        <taxon>Araneus</taxon>
    </lineage>
</organism>
<evidence type="ECO:0000313" key="1">
    <source>
        <dbReference type="EMBL" id="GBM03112.1"/>
    </source>
</evidence>
<dbReference type="Proteomes" id="UP000499080">
    <property type="component" value="Unassembled WGS sequence"/>
</dbReference>
<dbReference type="EMBL" id="BGPR01000187">
    <property type="protein sequence ID" value="GBM03112.1"/>
    <property type="molecule type" value="Genomic_DNA"/>
</dbReference>
<evidence type="ECO:0000313" key="2">
    <source>
        <dbReference type="Proteomes" id="UP000499080"/>
    </source>
</evidence>